<dbReference type="PANTHER" id="PTHR21704">
    <property type="entry name" value="NIPPED-B-LIKE PROTEIN DELANGIN SCC2-RELATED"/>
    <property type="match status" value="1"/>
</dbReference>
<feature type="compositionally biased region" description="Polar residues" evidence="1">
    <location>
        <begin position="180"/>
        <end position="195"/>
    </location>
</feature>
<sequence length="195" mass="21797">MLFRFSHQTQALQNLYEYLLDAETKMGTDGGSKNATAHAEEAGNKVPVAAGAGDTNICGGIVQLYWNSILERCLDGNDQIRQTSLKADCHEAIALQLLLKLKRHLKIVYGLNDARCQEFKVSLREDAIDYSTYTASVKRKRPTPRSSRGGKAAQRKGEDDDDDVDDEDWTGGPRMLDFSGQRSNGMRMTRQRLQV</sequence>
<feature type="region of interest" description="Disordered" evidence="1">
    <location>
        <begin position="135"/>
        <end position="195"/>
    </location>
</feature>
<gene>
    <name evidence="2" type="ORF">B296_00037275</name>
</gene>
<comment type="caution">
    <text evidence="2">The sequence shown here is derived from an EMBL/GenBank/DDBJ whole genome shotgun (WGS) entry which is preliminary data.</text>
</comment>
<dbReference type="PANTHER" id="PTHR21704:SF18">
    <property type="entry name" value="NIPPED-B-LIKE PROTEIN"/>
    <property type="match status" value="1"/>
</dbReference>
<dbReference type="InterPro" id="IPR033031">
    <property type="entry name" value="Scc2/Nipped-B"/>
</dbReference>
<dbReference type="AlphaFoldDB" id="A0A426ZAR0"/>
<dbReference type="GO" id="GO:0010468">
    <property type="term" value="P:regulation of gene expression"/>
    <property type="evidence" value="ECO:0007669"/>
    <property type="project" value="InterPro"/>
</dbReference>
<dbReference type="GO" id="GO:0090694">
    <property type="term" value="C:Scc2-Scc4 cohesin loading complex"/>
    <property type="evidence" value="ECO:0007669"/>
    <property type="project" value="TreeGrafter"/>
</dbReference>
<dbReference type="EMBL" id="AMZH03007557">
    <property type="protein sequence ID" value="RRT61042.1"/>
    <property type="molecule type" value="Genomic_DNA"/>
</dbReference>
<feature type="compositionally biased region" description="Acidic residues" evidence="1">
    <location>
        <begin position="159"/>
        <end position="169"/>
    </location>
</feature>
<evidence type="ECO:0000313" key="2">
    <source>
        <dbReference type="EMBL" id="RRT61042.1"/>
    </source>
</evidence>
<reference evidence="2 3" key="1">
    <citation type="journal article" date="2014" name="Agronomy (Basel)">
        <title>A Draft Genome Sequence for Ensete ventricosum, the Drought-Tolerant Tree Against Hunger.</title>
        <authorList>
            <person name="Harrison J."/>
            <person name="Moore K.A."/>
            <person name="Paszkiewicz K."/>
            <person name="Jones T."/>
            <person name="Grant M."/>
            <person name="Ambacheew D."/>
            <person name="Muzemil S."/>
            <person name="Studholme D.J."/>
        </authorList>
    </citation>
    <scope>NUCLEOTIDE SEQUENCE [LARGE SCALE GENOMIC DNA]</scope>
</reference>
<proteinExistence type="predicted"/>
<dbReference type="GO" id="GO:0140588">
    <property type="term" value="P:chromatin looping"/>
    <property type="evidence" value="ECO:0007669"/>
    <property type="project" value="InterPro"/>
</dbReference>
<dbReference type="GO" id="GO:1990414">
    <property type="term" value="P:replication-born double-strand break repair via sister chromatid exchange"/>
    <property type="evidence" value="ECO:0007669"/>
    <property type="project" value="TreeGrafter"/>
</dbReference>
<accession>A0A426ZAR0</accession>
<protein>
    <submittedName>
        <fullName evidence="2">Uncharacterized protein</fullName>
    </submittedName>
</protein>
<dbReference type="GO" id="GO:0034087">
    <property type="term" value="P:establishment of mitotic sister chromatid cohesion"/>
    <property type="evidence" value="ECO:0007669"/>
    <property type="project" value="TreeGrafter"/>
</dbReference>
<evidence type="ECO:0000313" key="3">
    <source>
        <dbReference type="Proteomes" id="UP000287651"/>
    </source>
</evidence>
<dbReference type="GO" id="GO:0003682">
    <property type="term" value="F:chromatin binding"/>
    <property type="evidence" value="ECO:0007669"/>
    <property type="project" value="TreeGrafter"/>
</dbReference>
<dbReference type="GO" id="GO:0071169">
    <property type="term" value="P:establishment of protein localization to chromatin"/>
    <property type="evidence" value="ECO:0007669"/>
    <property type="project" value="TreeGrafter"/>
</dbReference>
<name>A0A426ZAR0_ENSVE</name>
<organism evidence="2 3">
    <name type="scientific">Ensete ventricosum</name>
    <name type="common">Abyssinian banana</name>
    <name type="synonym">Musa ensete</name>
    <dbReference type="NCBI Taxonomy" id="4639"/>
    <lineage>
        <taxon>Eukaryota</taxon>
        <taxon>Viridiplantae</taxon>
        <taxon>Streptophyta</taxon>
        <taxon>Embryophyta</taxon>
        <taxon>Tracheophyta</taxon>
        <taxon>Spermatophyta</taxon>
        <taxon>Magnoliopsida</taxon>
        <taxon>Liliopsida</taxon>
        <taxon>Zingiberales</taxon>
        <taxon>Musaceae</taxon>
        <taxon>Ensete</taxon>
    </lineage>
</organism>
<dbReference type="Proteomes" id="UP000287651">
    <property type="component" value="Unassembled WGS sequence"/>
</dbReference>
<evidence type="ECO:0000256" key="1">
    <source>
        <dbReference type="SAM" id="MobiDB-lite"/>
    </source>
</evidence>
<dbReference type="GO" id="GO:0061775">
    <property type="term" value="F:cohesin loader activity"/>
    <property type="evidence" value="ECO:0007669"/>
    <property type="project" value="InterPro"/>
</dbReference>